<name>A0A127I5W6_PSEAZ</name>
<proteinExistence type="predicted"/>
<dbReference type="Proteomes" id="UP000070516">
    <property type="component" value="Chromosome"/>
</dbReference>
<dbReference type="EMBL" id="CP014546">
    <property type="protein sequence ID" value="AMN82219.1"/>
    <property type="molecule type" value="Genomic_DNA"/>
</dbReference>
<evidence type="ECO:0000313" key="1">
    <source>
        <dbReference type="EMBL" id="AMN82219.1"/>
    </source>
</evidence>
<reference evidence="1 2" key="1">
    <citation type="submission" date="2016-02" db="EMBL/GenBank/DDBJ databases">
        <title>Complete genome sequence of Pseudomonas azotoformans S4.</title>
        <authorList>
            <person name="Fang Y."/>
            <person name="Wu L."/>
            <person name="Feng G."/>
        </authorList>
    </citation>
    <scope>NUCLEOTIDE SEQUENCE [LARGE SCALE GENOMIC DNA]</scope>
    <source>
        <strain evidence="1 2">S4</strain>
    </source>
</reference>
<dbReference type="AlphaFoldDB" id="A0A127I5W6"/>
<gene>
    <name evidence="1" type="ORF">AYR47_29670</name>
</gene>
<dbReference type="KEGG" id="pazo:AYR47_29670"/>
<accession>A0A127I5W6</accession>
<evidence type="ECO:0000313" key="2">
    <source>
        <dbReference type="Proteomes" id="UP000070516"/>
    </source>
</evidence>
<sequence length="59" mass="6786">MVTNLDHKYQFLYVNHTNPITIATQMVAINDHFSADRKPVPFAAPNLKPMPQRHHLFSA</sequence>
<protein>
    <submittedName>
        <fullName evidence="1">Uncharacterized protein</fullName>
    </submittedName>
</protein>
<organism evidence="1 2">
    <name type="scientific">Pseudomonas azotoformans</name>
    <dbReference type="NCBI Taxonomy" id="47878"/>
    <lineage>
        <taxon>Bacteria</taxon>
        <taxon>Pseudomonadati</taxon>
        <taxon>Pseudomonadota</taxon>
        <taxon>Gammaproteobacteria</taxon>
        <taxon>Pseudomonadales</taxon>
        <taxon>Pseudomonadaceae</taxon>
        <taxon>Pseudomonas</taxon>
    </lineage>
</organism>